<dbReference type="Pfam" id="PF04434">
    <property type="entry name" value="SWIM"/>
    <property type="match status" value="1"/>
</dbReference>
<feature type="region of interest" description="Disordered" evidence="2">
    <location>
        <begin position="127"/>
        <end position="154"/>
    </location>
</feature>
<evidence type="ECO:0000313" key="5">
    <source>
        <dbReference type="Proteomes" id="UP001059617"/>
    </source>
</evidence>
<evidence type="ECO:0000256" key="1">
    <source>
        <dbReference type="PROSITE-ProRule" id="PRU00325"/>
    </source>
</evidence>
<dbReference type="Proteomes" id="UP001059617">
    <property type="component" value="Chromosome"/>
</dbReference>
<evidence type="ECO:0000313" key="4">
    <source>
        <dbReference type="EMBL" id="UWP82710.1"/>
    </source>
</evidence>
<reference evidence="4" key="2">
    <citation type="submission" date="2022-09" db="EMBL/GenBank/DDBJ databases">
        <title>Biosynthetic gene clusters of Dactylosporangioum fulvum.</title>
        <authorList>
            <person name="Caradec T."/>
        </authorList>
    </citation>
    <scope>NUCLEOTIDE SEQUENCE</scope>
    <source>
        <strain evidence="4">NRRL B-16292</strain>
    </source>
</reference>
<dbReference type="EMBL" id="CP073720">
    <property type="protein sequence ID" value="UWP82710.1"/>
    <property type="molecule type" value="Genomic_DNA"/>
</dbReference>
<keyword evidence="1" id="KW-0479">Metal-binding</keyword>
<keyword evidence="1" id="KW-0862">Zinc</keyword>
<organism evidence="4 5">
    <name type="scientific">Dactylosporangium fulvum</name>
    <dbReference type="NCBI Taxonomy" id="53359"/>
    <lineage>
        <taxon>Bacteria</taxon>
        <taxon>Bacillati</taxon>
        <taxon>Actinomycetota</taxon>
        <taxon>Actinomycetes</taxon>
        <taxon>Micromonosporales</taxon>
        <taxon>Micromonosporaceae</taxon>
        <taxon>Dactylosporangium</taxon>
    </lineage>
</organism>
<reference evidence="4" key="1">
    <citation type="submission" date="2021-04" db="EMBL/GenBank/DDBJ databases">
        <authorList>
            <person name="Hartkoorn R.C."/>
            <person name="Beaudoing E."/>
            <person name="Hot D."/>
        </authorList>
    </citation>
    <scope>NUCLEOTIDE SEQUENCE</scope>
    <source>
        <strain evidence="4">NRRL B-16292</strain>
    </source>
</reference>
<accession>A0ABY5VZV3</accession>
<dbReference type="PROSITE" id="PS50966">
    <property type="entry name" value="ZF_SWIM"/>
    <property type="match status" value="1"/>
</dbReference>
<protein>
    <submittedName>
        <fullName evidence="4">SWIM zinc finger domain-containing protein</fullName>
    </submittedName>
</protein>
<feature type="compositionally biased region" description="Basic and acidic residues" evidence="2">
    <location>
        <begin position="134"/>
        <end position="143"/>
    </location>
</feature>
<name>A0ABY5VZV3_9ACTN</name>
<sequence>MAETTTVTTVWTTDQVMALAPDSSAQRAARGLAGDRAWLETGLSANDDLPPTVWGLCQGSGSTPYQTAVDLTEPAFKCTCPSRKLPCKHALALLLRWASGSVADAMAPAWVQEWQASRAARAARSVPATQVADRAGDVPRESGTRAVPSEKAQARRADRISAGLEELDRWLTDQARAGLATVAKNGYAHWDTMTARLVDAQATGAAGILRRTSAVTGSPERLLGELARLRLLIGGYRRLGDLPEDLAASVRMRVGLPIATETVLAGPTVRDRWQVHGVRDEIEDQLTVRRAWLRGVASGRPLLVLSFAVAGQSLPIDLLPGTEIDADVCLYPGGQPARALIAKRHAPPERIHAVAGAEGIEVNLRAHAEALAGDPWLDYWPMVLDAVTPVRDGAAWLLADADGNGLPLDPATGEPWRLVAVTAGRPATVTAEWSAGGVRPLGVWSDRRLVRL</sequence>
<evidence type="ECO:0000259" key="3">
    <source>
        <dbReference type="PROSITE" id="PS50966"/>
    </source>
</evidence>
<dbReference type="RefSeq" id="WP_259860481.1">
    <property type="nucleotide sequence ID" value="NZ_BAAAST010000008.1"/>
</dbReference>
<dbReference type="InterPro" id="IPR007527">
    <property type="entry name" value="Znf_SWIM"/>
</dbReference>
<evidence type="ECO:0000256" key="2">
    <source>
        <dbReference type="SAM" id="MobiDB-lite"/>
    </source>
</evidence>
<feature type="domain" description="SWIM-type" evidence="3">
    <location>
        <begin position="65"/>
        <end position="98"/>
    </location>
</feature>
<proteinExistence type="predicted"/>
<keyword evidence="5" id="KW-1185">Reference proteome</keyword>
<gene>
    <name evidence="4" type="ORF">Dfulv_48120</name>
</gene>
<keyword evidence="1" id="KW-0863">Zinc-finger</keyword>